<evidence type="ECO:0000313" key="1">
    <source>
        <dbReference type="EMBL" id="OCT55319.1"/>
    </source>
</evidence>
<organism evidence="1">
    <name type="scientific">Xenopus laevis</name>
    <name type="common">African clawed frog</name>
    <dbReference type="NCBI Taxonomy" id="8355"/>
    <lineage>
        <taxon>Eukaryota</taxon>
        <taxon>Metazoa</taxon>
        <taxon>Chordata</taxon>
        <taxon>Craniata</taxon>
        <taxon>Vertebrata</taxon>
        <taxon>Euteleostomi</taxon>
        <taxon>Amphibia</taxon>
        <taxon>Batrachia</taxon>
        <taxon>Anura</taxon>
        <taxon>Pipoidea</taxon>
        <taxon>Pipidae</taxon>
        <taxon>Xenopodinae</taxon>
        <taxon>Xenopus</taxon>
        <taxon>Xenopus</taxon>
    </lineage>
</organism>
<reference evidence="1" key="1">
    <citation type="submission" date="2016-05" db="EMBL/GenBank/DDBJ databases">
        <title>WGS assembly of Xenopus laevis.</title>
        <authorList>
            <person name="Session A."/>
            <person name="Uno Y."/>
            <person name="Kwon T."/>
            <person name="Chapman J."/>
            <person name="Toyoda A."/>
            <person name="Takahashi S."/>
            <person name="Fukui A."/>
            <person name="Hikosaka A."/>
            <person name="Putnam N."/>
            <person name="Stites J."/>
            <person name="Van Heeringen S."/>
            <person name="Quigley I."/>
            <person name="Heinz S."/>
            <person name="Hellsten U."/>
            <person name="Lyons J."/>
            <person name="Suzuki A."/>
            <person name="Kondo M."/>
            <person name="Ogino H."/>
            <person name="Ochi H."/>
            <person name="Bogdanovic O."/>
            <person name="Lister R."/>
            <person name="Georgiou G."/>
            <person name="Paranjpe S."/>
            <person name="Van Kruijsbergen I."/>
            <person name="Mozaffari S."/>
            <person name="Shu S."/>
            <person name="Schmutz J."/>
            <person name="Jenkins J."/>
            <person name="Grimwood J."/>
            <person name="Carlson J."/>
            <person name="Mitros T."/>
            <person name="Simakov O."/>
            <person name="Heald R."/>
            <person name="Miller K."/>
            <person name="Haudenschild C."/>
            <person name="Kuroki Y."/>
            <person name="Tanaka T."/>
            <person name="Michiue T."/>
            <person name="Watanabe M."/>
            <person name="Kinoshita T."/>
            <person name="Ohta Y."/>
            <person name="Mawaribuchi S."/>
            <person name="Suzuki Y."/>
            <person name="Haramoto Y."/>
            <person name="Yamamoto T."/>
            <person name="Takagi C."/>
            <person name="Kitzman J."/>
            <person name="Shendure J."/>
            <person name="Nakayama T."/>
            <person name="Izutsu Y."/>
            <person name="Robert J."/>
            <person name="Dichmann D."/>
            <person name="Flajnik M."/>
            <person name="Houston D."/>
            <person name="Marcotte E."/>
            <person name="Wallingford J."/>
            <person name="Ito Y."/>
            <person name="Asashima M."/>
            <person name="Ueno N."/>
            <person name="Matsuda Y."/>
            <person name="Jan Veenstra G."/>
            <person name="Fujiyama A."/>
            <person name="Harland R."/>
            <person name="Taira M."/>
            <person name="Rokhsar D.S."/>
        </authorList>
    </citation>
    <scope>NUCLEOTIDE SEQUENCE</scope>
    <source>
        <strain evidence="1">J</strain>
        <tissue evidence="1">Blood</tissue>
    </source>
</reference>
<accession>A0A974BNK4</accession>
<protein>
    <submittedName>
        <fullName evidence="1">Uncharacterized protein</fullName>
    </submittedName>
</protein>
<dbReference type="EMBL" id="KV501570">
    <property type="protein sequence ID" value="OCT55319.1"/>
    <property type="molecule type" value="Genomic_DNA"/>
</dbReference>
<dbReference type="Proteomes" id="UP000694892">
    <property type="component" value="Unassembled WGS sequence"/>
</dbReference>
<dbReference type="AlphaFoldDB" id="A0A974BNK4"/>
<gene>
    <name evidence="1" type="ORF">XELAEV_18003018mg</name>
</gene>
<name>A0A974BNK4_XENLA</name>
<proteinExistence type="predicted"/>
<sequence length="83" mass="9519">MLPGADDDWDWLIKTSHSTVYIGQMKCWCLYCAADPSVYEPTLECVLYSADKQCRAKDPFQYNELSPTQSPVNNLTHTKKIPF</sequence>